<dbReference type="InterPro" id="IPR005021">
    <property type="entry name" value="Terminase_largesu-like"/>
</dbReference>
<dbReference type="InterPro" id="IPR027417">
    <property type="entry name" value="P-loop_NTPase"/>
</dbReference>
<dbReference type="InterPro" id="IPR046462">
    <property type="entry name" value="TerL_nuclease"/>
</dbReference>
<dbReference type="PANTHER" id="PTHR41287:SF1">
    <property type="entry name" value="PROTEIN YMFN"/>
    <property type="match status" value="1"/>
</dbReference>
<reference evidence="4" key="1">
    <citation type="journal article" date="2019" name="Int. J. Syst. Evol. Microbiol.">
        <title>The Global Catalogue of Microorganisms (GCM) 10K type strain sequencing project: providing services to taxonomists for standard genome sequencing and annotation.</title>
        <authorList>
            <consortium name="The Broad Institute Genomics Platform"/>
            <consortium name="The Broad Institute Genome Sequencing Center for Infectious Disease"/>
            <person name="Wu L."/>
            <person name="Ma J."/>
        </authorList>
    </citation>
    <scope>NUCLEOTIDE SEQUENCE [LARGE SCALE GENOMIC DNA]</scope>
    <source>
        <strain evidence="4">KCTC 52677</strain>
    </source>
</reference>
<keyword evidence="4" id="KW-1185">Reference proteome</keyword>
<evidence type="ECO:0000313" key="3">
    <source>
        <dbReference type="EMBL" id="MFC3071498.1"/>
    </source>
</evidence>
<feature type="domain" description="Terminase large subunit-like ATPase" evidence="1">
    <location>
        <begin position="74"/>
        <end position="246"/>
    </location>
</feature>
<feature type="domain" description="Terminase large subunit-like endonuclease" evidence="2">
    <location>
        <begin position="430"/>
        <end position="578"/>
    </location>
</feature>
<accession>A0ABV7DB53</accession>
<dbReference type="PANTHER" id="PTHR41287">
    <property type="match status" value="1"/>
</dbReference>
<dbReference type="Proteomes" id="UP001595377">
    <property type="component" value="Unassembled WGS sequence"/>
</dbReference>
<dbReference type="InterPro" id="IPR046461">
    <property type="entry name" value="TerL_ATPase"/>
</dbReference>
<dbReference type="Pfam" id="PF03354">
    <property type="entry name" value="TerL_ATPase"/>
    <property type="match status" value="1"/>
</dbReference>
<comment type="caution">
    <text evidence="3">The sequence shown here is derived from an EMBL/GenBank/DDBJ whole genome shotgun (WGS) entry which is preliminary data.</text>
</comment>
<name>A0ABV7DB53_9HYPH</name>
<sequence>MPRFSTACPDWERRIVARESLIPFSPLFPDEATAALEVFKSLQITDLPQVYDRKMGRHRHPTFGESCEPYVFDLVAAIFGAYDPDSARRMIDEVFLLISKKNIKSTLSAGIMLTALIRNWRHHQELMIIAPTQQVAGNSFVPAAAMVDADPELDALLDVNKNTKEITHRLTKAVLKIISADSATVGGKKAAFVLVEELWMFGKRANAASMLQEATGGLISRPEGFVIYITTQSDEPPAGVFKEKLDYFRDVRDGKIDDPYSLPVLYEWPEEMVKSEAYMDPENWYITNPNMGRSVNLDWLKRKLAKVCAGDDEEKDTVQSFLAKHLNVEIGMNLRKNRWPGAGFWEAATDADLSALPPYEALEAVIERSEVIVVGLDGGGLDDLFGLAVLGREPAETEVTVVVNGQKTTKLMKRWIAWHHAWCHRSVLRRRQKIADRLLDFEKEGNLTVIDDALEDIVAIVEIIRRVKDEGLLAAVAVDPAGLGEMVDALADPEVDVTTENGLLVGIPQGYAMMNAIKTGERRLSNGMLHHAGGTMMTWCVSNLKIEPTATAIRATKQTAGDAKIDPVMALFDAITVMTKNPVALGGKSFWEAA</sequence>
<dbReference type="RefSeq" id="WP_257316087.1">
    <property type="nucleotide sequence ID" value="NZ_JANFDG010000016.1"/>
</dbReference>
<dbReference type="Pfam" id="PF20441">
    <property type="entry name" value="TerL_nuclease"/>
    <property type="match status" value="1"/>
</dbReference>
<gene>
    <name evidence="3" type="ORF">ACFOHH_00090</name>
</gene>
<dbReference type="Gene3D" id="3.40.50.300">
    <property type="entry name" value="P-loop containing nucleotide triphosphate hydrolases"/>
    <property type="match status" value="1"/>
</dbReference>
<organism evidence="3 4">
    <name type="scientific">Shinella pollutisoli</name>
    <dbReference type="NCBI Taxonomy" id="2250594"/>
    <lineage>
        <taxon>Bacteria</taxon>
        <taxon>Pseudomonadati</taxon>
        <taxon>Pseudomonadota</taxon>
        <taxon>Alphaproteobacteria</taxon>
        <taxon>Hyphomicrobiales</taxon>
        <taxon>Rhizobiaceae</taxon>
        <taxon>Shinella</taxon>
    </lineage>
</organism>
<evidence type="ECO:0000259" key="1">
    <source>
        <dbReference type="Pfam" id="PF03354"/>
    </source>
</evidence>
<evidence type="ECO:0000259" key="2">
    <source>
        <dbReference type="Pfam" id="PF20441"/>
    </source>
</evidence>
<dbReference type="EMBL" id="JBHRSP010000001">
    <property type="protein sequence ID" value="MFC3071498.1"/>
    <property type="molecule type" value="Genomic_DNA"/>
</dbReference>
<protein>
    <submittedName>
        <fullName evidence="3">Terminase large subunit</fullName>
    </submittedName>
</protein>
<evidence type="ECO:0000313" key="4">
    <source>
        <dbReference type="Proteomes" id="UP001595377"/>
    </source>
</evidence>
<proteinExistence type="predicted"/>